<keyword evidence="2" id="KW-1185">Reference proteome</keyword>
<accession>A0A372GNW5</accession>
<organism evidence="1 2">
    <name type="scientific">Actinomadura spongiicola</name>
    <dbReference type="NCBI Taxonomy" id="2303421"/>
    <lineage>
        <taxon>Bacteria</taxon>
        <taxon>Bacillati</taxon>
        <taxon>Actinomycetota</taxon>
        <taxon>Actinomycetes</taxon>
        <taxon>Streptosporangiales</taxon>
        <taxon>Thermomonosporaceae</taxon>
        <taxon>Actinomadura</taxon>
    </lineage>
</organism>
<dbReference type="EMBL" id="QVNQ01000001">
    <property type="protein sequence ID" value="RFS86842.1"/>
    <property type="molecule type" value="Genomic_DNA"/>
</dbReference>
<dbReference type="AlphaFoldDB" id="A0A372GNW5"/>
<proteinExistence type="predicted"/>
<evidence type="ECO:0000313" key="1">
    <source>
        <dbReference type="EMBL" id="RFS86842.1"/>
    </source>
</evidence>
<reference evidence="1 2" key="1">
    <citation type="submission" date="2018-08" db="EMBL/GenBank/DDBJ databases">
        <title>Actinomadura spongicola sp. nov., isolated from marine sponge Leucetta chagosensis.</title>
        <authorList>
            <person name="Li L."/>
            <person name="Lin H.W."/>
        </authorList>
    </citation>
    <scope>NUCLEOTIDE SEQUENCE [LARGE SCALE GENOMIC DNA]</scope>
    <source>
        <strain evidence="1 2">LHW52907</strain>
    </source>
</reference>
<sequence>MAPDVMYPGPYRRAPSPVLLSASATLRCGSGPTSDSPASSTVVPSGTPAMAWATRRSAAAAAAARLRGDSRIWSPSASTPASM</sequence>
<protein>
    <submittedName>
        <fullName evidence="1">Uncharacterized protein</fullName>
    </submittedName>
</protein>
<name>A0A372GNW5_9ACTN</name>
<evidence type="ECO:0000313" key="2">
    <source>
        <dbReference type="Proteomes" id="UP000262882"/>
    </source>
</evidence>
<gene>
    <name evidence="1" type="ORF">D0T12_00720</name>
</gene>
<dbReference type="Proteomes" id="UP000262882">
    <property type="component" value="Unassembled WGS sequence"/>
</dbReference>
<comment type="caution">
    <text evidence="1">The sequence shown here is derived from an EMBL/GenBank/DDBJ whole genome shotgun (WGS) entry which is preliminary data.</text>
</comment>